<evidence type="ECO:0000256" key="1">
    <source>
        <dbReference type="SAM" id="Phobius"/>
    </source>
</evidence>
<keyword evidence="1" id="KW-1133">Transmembrane helix</keyword>
<dbReference type="EMBL" id="APPC01000016">
    <property type="protein sequence ID" value="ENU92539.1"/>
    <property type="molecule type" value="Genomic_DNA"/>
</dbReference>
<keyword evidence="1" id="KW-0472">Membrane</keyword>
<feature type="transmembrane region" description="Helical" evidence="1">
    <location>
        <begin position="6"/>
        <end position="28"/>
    </location>
</feature>
<dbReference type="PATRIC" id="fig|1217712.3.peg.1459"/>
<dbReference type="Proteomes" id="UP000013049">
    <property type="component" value="Unassembled WGS sequence"/>
</dbReference>
<evidence type="ECO:0000313" key="3">
    <source>
        <dbReference type="Proteomes" id="UP000013049"/>
    </source>
</evidence>
<protein>
    <recommendedName>
        <fullName evidence="4">Sialidase domain-containing protein</fullName>
    </recommendedName>
</protein>
<sequence length="476" mass="54074">MSYVRLKWFFIVLILTILGIYLTIITAAKYEWLGEKPQNKIIGSVESPFQREMQQYCTGIKITPSGTWLVARSDSTYFSYDKPSKSFDLNTLLPPKKADEYSNFLGFSKEIPITYISRLNDQGHFEEVARFEGVGCLVPILNSVLVLTDLNKGQQDYSKQTAVFRSDDQGRHWKIQNEGFFSSVEQQAWTVRPTAYKDNALWVWKDFAFEQPTEGLAANQPSGLYFSKDQGKNIETIMASAPLLFDITSLTDKSNLDPDWKADDLGEIKAFITQLHDDHAILWVTQVFSRALTTGSFQVTTQAKLDRINDKWVMGEVKRIQGLAIKKLAQNTQGKVITIQNYMDQDQDVIAELLPENLSWKIHGTLPHPFSPFNGSSYVYDIWITHDALLITTMSEHIAARILQPSTWRKPTSSGGTVSANAVFYSKDRGTSWQKLAIKGYLRVLGVEANSDQVFWVDGSVYESKKDTHIYSHQLK</sequence>
<gene>
    <name evidence="2" type="ORF">F971_01522</name>
</gene>
<evidence type="ECO:0000313" key="2">
    <source>
        <dbReference type="EMBL" id="ENU92539.1"/>
    </source>
</evidence>
<evidence type="ECO:0008006" key="4">
    <source>
        <dbReference type="Google" id="ProtNLM"/>
    </source>
</evidence>
<dbReference type="InterPro" id="IPR036278">
    <property type="entry name" value="Sialidase_sf"/>
</dbReference>
<keyword evidence="1" id="KW-0812">Transmembrane</keyword>
<dbReference type="SUPFAM" id="SSF50939">
    <property type="entry name" value="Sialidases"/>
    <property type="match status" value="1"/>
</dbReference>
<dbReference type="AlphaFoldDB" id="N8WC80"/>
<name>N8WC80_9GAMM</name>
<dbReference type="CDD" id="cd15482">
    <property type="entry name" value="Sialidase_non-viral"/>
    <property type="match status" value="1"/>
</dbReference>
<reference evidence="2 3" key="1">
    <citation type="submission" date="2013-02" db="EMBL/GenBank/DDBJ databases">
        <title>The Genome Sequence of Acinetobacter sp. NIPH 758.</title>
        <authorList>
            <consortium name="The Broad Institute Genome Sequencing Platform"/>
            <consortium name="The Broad Institute Genome Sequencing Center for Infectious Disease"/>
            <person name="Cerqueira G."/>
            <person name="Feldgarden M."/>
            <person name="Courvalin P."/>
            <person name="Perichon B."/>
            <person name="Grillot-Courvalin C."/>
            <person name="Clermont D."/>
            <person name="Rocha E."/>
            <person name="Yoon E.-J."/>
            <person name="Nemec A."/>
            <person name="Walker B."/>
            <person name="Young S.K."/>
            <person name="Zeng Q."/>
            <person name="Gargeya S."/>
            <person name="Fitzgerald M."/>
            <person name="Haas B."/>
            <person name="Abouelleil A."/>
            <person name="Alvarado L."/>
            <person name="Arachchi H.M."/>
            <person name="Berlin A.M."/>
            <person name="Chapman S.B."/>
            <person name="Dewar J."/>
            <person name="Goldberg J."/>
            <person name="Griggs A."/>
            <person name="Gujja S."/>
            <person name="Hansen M."/>
            <person name="Howarth C."/>
            <person name="Imamovic A."/>
            <person name="Larimer J."/>
            <person name="McCowan C."/>
            <person name="Murphy C."/>
            <person name="Neiman D."/>
            <person name="Pearson M."/>
            <person name="Priest M."/>
            <person name="Roberts A."/>
            <person name="Saif S."/>
            <person name="Shea T."/>
            <person name="Sisk P."/>
            <person name="Sykes S."/>
            <person name="Wortman J."/>
            <person name="Nusbaum C."/>
            <person name="Birren B."/>
        </authorList>
    </citation>
    <scope>NUCLEOTIDE SEQUENCE [LARGE SCALE GENOMIC DNA]</scope>
    <source>
        <strain evidence="2 3">NIPH 758</strain>
    </source>
</reference>
<dbReference type="RefSeq" id="WP_004770756.1">
    <property type="nucleotide sequence ID" value="NZ_KB849357.1"/>
</dbReference>
<accession>N8WC80</accession>
<proteinExistence type="predicted"/>
<dbReference type="eggNOG" id="ENOG5033QJ4">
    <property type="taxonomic scope" value="Bacteria"/>
</dbReference>
<organism evidence="2 3">
    <name type="scientific">Acinetobacter vivianii</name>
    <dbReference type="NCBI Taxonomy" id="1776742"/>
    <lineage>
        <taxon>Bacteria</taxon>
        <taxon>Pseudomonadati</taxon>
        <taxon>Pseudomonadota</taxon>
        <taxon>Gammaproteobacteria</taxon>
        <taxon>Moraxellales</taxon>
        <taxon>Moraxellaceae</taxon>
        <taxon>Acinetobacter</taxon>
    </lineage>
</organism>
<dbReference type="HOGENOM" id="CLU_553061_0_0_6"/>
<comment type="caution">
    <text evidence="2">The sequence shown here is derived from an EMBL/GenBank/DDBJ whole genome shotgun (WGS) entry which is preliminary data.</text>
</comment>